<protein>
    <submittedName>
        <fullName evidence="2">Integrase/recombinase family domain-containing protein</fullName>
    </submittedName>
</protein>
<evidence type="ECO:0000313" key="2">
    <source>
        <dbReference type="EMBL" id="APO70345.1"/>
    </source>
</evidence>
<dbReference type="Proteomes" id="UP000184749">
    <property type="component" value="Plasmid pRgalIE4872c"/>
</dbReference>
<dbReference type="EMBL" id="CP017104">
    <property type="protein sequence ID" value="APO70345.1"/>
    <property type="molecule type" value="Genomic_DNA"/>
</dbReference>
<dbReference type="AlphaFoldDB" id="A0A1L5NR13"/>
<dbReference type="InterPro" id="IPR011010">
    <property type="entry name" value="DNA_brk_join_enz"/>
</dbReference>
<gene>
    <name evidence="2" type="ORF">IE4872_PC00321</name>
</gene>
<keyword evidence="2" id="KW-0614">Plasmid</keyword>
<sequence>MSALHAPSPEQRATAYLRMSLRARCMPKIRAMKFPPLIFSAAPVASAARPISVVPGEMRRLIDAAQRLGPMVQSVGHYATIFGLIAATGMRVSEAIAIGLPDVTNDRLIMPRPSSRRAGCNRSTRRLDAPWTDISRPA</sequence>
<organism evidence="2 3">
    <name type="scientific">Rhizobium gallicum</name>
    <dbReference type="NCBI Taxonomy" id="56730"/>
    <lineage>
        <taxon>Bacteria</taxon>
        <taxon>Pseudomonadati</taxon>
        <taxon>Pseudomonadota</taxon>
        <taxon>Alphaproteobacteria</taxon>
        <taxon>Hyphomicrobiales</taxon>
        <taxon>Rhizobiaceae</taxon>
        <taxon>Rhizobium/Agrobacterium group</taxon>
        <taxon>Rhizobium</taxon>
    </lineage>
</organism>
<evidence type="ECO:0000313" key="3">
    <source>
        <dbReference type="Proteomes" id="UP000184749"/>
    </source>
</evidence>
<accession>A0A1L5NR13</accession>
<reference evidence="2 3" key="1">
    <citation type="submission" date="2016-09" db="EMBL/GenBank/DDBJ databases">
        <title>The complete genome sequences of Rhizobium gallicum, symbiovars gallicum and phaseoli, symbionts associated to common bean (Phaseolus vulgaris).</title>
        <authorList>
            <person name="Bustos P."/>
            <person name="Santamaria R.I."/>
            <person name="Perez-Carrascal O.M."/>
            <person name="Juarez S."/>
            <person name="Lozano L."/>
            <person name="Martinez-Flores I."/>
            <person name="Martinez-Romero E."/>
            <person name="Cevallos M."/>
            <person name="Romero D."/>
            <person name="Davila G."/>
            <person name="Gonzalez V."/>
        </authorList>
    </citation>
    <scope>NUCLEOTIDE SEQUENCE [LARGE SCALE GENOMIC DNA]</scope>
    <source>
        <strain evidence="2 3">IE4872</strain>
        <plasmid evidence="3">prgalie4872c</plasmid>
    </source>
</reference>
<feature type="region of interest" description="Disordered" evidence="1">
    <location>
        <begin position="113"/>
        <end position="138"/>
    </location>
</feature>
<geneLocation type="plasmid" evidence="3">
    <name>prgalie4872c</name>
</geneLocation>
<dbReference type="GO" id="GO:0003677">
    <property type="term" value="F:DNA binding"/>
    <property type="evidence" value="ECO:0007669"/>
    <property type="project" value="InterPro"/>
</dbReference>
<dbReference type="SUPFAM" id="SSF56349">
    <property type="entry name" value="DNA breaking-rejoining enzymes"/>
    <property type="match status" value="1"/>
</dbReference>
<evidence type="ECO:0000256" key="1">
    <source>
        <dbReference type="SAM" id="MobiDB-lite"/>
    </source>
</evidence>
<proteinExistence type="predicted"/>
<name>A0A1L5NR13_9HYPH</name>